<protein>
    <recommendedName>
        <fullName evidence="2">NADH:ubiquinone oxidoreductase intermediate-associated protein 30 domain-containing protein</fullName>
    </recommendedName>
</protein>
<organism evidence="3 4">
    <name type="scientific">Rhizoctonia solani</name>
    <dbReference type="NCBI Taxonomy" id="456999"/>
    <lineage>
        <taxon>Eukaryota</taxon>
        <taxon>Fungi</taxon>
        <taxon>Dikarya</taxon>
        <taxon>Basidiomycota</taxon>
        <taxon>Agaricomycotina</taxon>
        <taxon>Agaricomycetes</taxon>
        <taxon>Cantharellales</taxon>
        <taxon>Ceratobasidiaceae</taxon>
        <taxon>Rhizoctonia</taxon>
    </lineage>
</organism>
<dbReference type="PANTHER" id="PTHR13194:SF19">
    <property type="entry name" value="NAD(P)-BINDING ROSSMANN-FOLD SUPERFAMILY PROTEIN"/>
    <property type="match status" value="1"/>
</dbReference>
<feature type="domain" description="NADH:ubiquinone oxidoreductase intermediate-associated protein 30" evidence="2">
    <location>
        <begin position="14"/>
        <end position="178"/>
    </location>
</feature>
<name>A0A8H3D355_9AGAM</name>
<dbReference type="InterPro" id="IPR039131">
    <property type="entry name" value="NDUFAF1"/>
</dbReference>
<dbReference type="EMBL" id="CAJMXA010003675">
    <property type="protein sequence ID" value="CAE6510537.1"/>
    <property type="molecule type" value="Genomic_DNA"/>
</dbReference>
<dbReference type="GO" id="GO:0010257">
    <property type="term" value="P:NADH dehydrogenase complex assembly"/>
    <property type="evidence" value="ECO:0007669"/>
    <property type="project" value="TreeGrafter"/>
</dbReference>
<dbReference type="InterPro" id="IPR008979">
    <property type="entry name" value="Galactose-bd-like_sf"/>
</dbReference>
<evidence type="ECO:0000256" key="1">
    <source>
        <dbReference type="ARBA" id="ARBA00007884"/>
    </source>
</evidence>
<evidence type="ECO:0000259" key="2">
    <source>
        <dbReference type="Pfam" id="PF08547"/>
    </source>
</evidence>
<dbReference type="Proteomes" id="UP000663853">
    <property type="component" value="Unassembled WGS sequence"/>
</dbReference>
<comment type="caution">
    <text evidence="3">The sequence shown here is derived from an EMBL/GenBank/DDBJ whole genome shotgun (WGS) entry which is preliminary data.</text>
</comment>
<dbReference type="GO" id="GO:0051082">
    <property type="term" value="F:unfolded protein binding"/>
    <property type="evidence" value="ECO:0007669"/>
    <property type="project" value="TreeGrafter"/>
</dbReference>
<dbReference type="Pfam" id="PF08547">
    <property type="entry name" value="CIA30"/>
    <property type="match status" value="1"/>
</dbReference>
<dbReference type="SUPFAM" id="SSF49785">
    <property type="entry name" value="Galactose-binding domain-like"/>
    <property type="match status" value="1"/>
</dbReference>
<gene>
    <name evidence="3" type="ORF">RDB_LOCUS126873</name>
</gene>
<sequence>MPTDHPIIFPPWRISDWETVDDRIRGGKSVSTLQEHDDGVWFRGMLDIIALGGAGFASQRFCFTNEPLHLPRPEYQGIRVKLSSQSNDLHNPREFTLVLNTEPITHRPDGRVNSRVTWEATFADSAPSWDLSFNVFRATYRGRPVDPAPVFDPSIVYDLSLMCRSAFGKQCGPFELHILSIEAILKPKY</sequence>
<comment type="similarity">
    <text evidence="1">Belongs to the CIA30 family.</text>
</comment>
<proteinExistence type="inferred from homology"/>
<dbReference type="AlphaFoldDB" id="A0A8H3D355"/>
<evidence type="ECO:0000313" key="4">
    <source>
        <dbReference type="Proteomes" id="UP000663853"/>
    </source>
</evidence>
<dbReference type="InterPro" id="IPR013857">
    <property type="entry name" value="NADH-UbQ_OxRdtase-assoc_prot30"/>
</dbReference>
<reference evidence="3" key="1">
    <citation type="submission" date="2021-01" db="EMBL/GenBank/DDBJ databases">
        <authorList>
            <person name="Kaushik A."/>
        </authorList>
    </citation>
    <scope>NUCLEOTIDE SEQUENCE</scope>
    <source>
        <strain evidence="3">AG6-10EEA</strain>
    </source>
</reference>
<evidence type="ECO:0000313" key="3">
    <source>
        <dbReference type="EMBL" id="CAE6510537.1"/>
    </source>
</evidence>
<dbReference type="PANTHER" id="PTHR13194">
    <property type="entry name" value="COMPLEX I INTERMEDIATE-ASSOCIATED PROTEIN 30"/>
    <property type="match status" value="1"/>
</dbReference>
<accession>A0A8H3D355</accession>